<dbReference type="GO" id="GO:0015473">
    <property type="term" value="F:fimbrial usher porin activity"/>
    <property type="evidence" value="ECO:0007669"/>
    <property type="project" value="InterPro"/>
</dbReference>
<dbReference type="AlphaFoldDB" id="A0A448TAH5"/>
<gene>
    <name evidence="2" type="primary">htrE_13</name>
    <name evidence="2" type="ORF">NCTC13193_05597</name>
</gene>
<dbReference type="InterPro" id="IPR042186">
    <property type="entry name" value="FimD_plug_dom"/>
</dbReference>
<accession>A0A448TAH5</accession>
<name>A0A448TAH5_SERFO</name>
<dbReference type="GO" id="GO:0009297">
    <property type="term" value="P:pilus assembly"/>
    <property type="evidence" value="ECO:0007669"/>
    <property type="project" value="InterPro"/>
</dbReference>
<dbReference type="InterPro" id="IPR000015">
    <property type="entry name" value="Fimb_usher"/>
</dbReference>
<feature type="domain" description="PapC-like C-terminal" evidence="1">
    <location>
        <begin position="350"/>
        <end position="415"/>
    </location>
</feature>
<dbReference type="GO" id="GO:0009279">
    <property type="term" value="C:cell outer membrane"/>
    <property type="evidence" value="ECO:0007669"/>
    <property type="project" value="TreeGrafter"/>
</dbReference>
<evidence type="ECO:0000259" key="1">
    <source>
        <dbReference type="Pfam" id="PF13953"/>
    </source>
</evidence>
<keyword evidence="2" id="KW-0346">Stress response</keyword>
<dbReference type="Gene3D" id="2.60.40.2070">
    <property type="match status" value="1"/>
</dbReference>
<dbReference type="Proteomes" id="UP000270487">
    <property type="component" value="Chromosome"/>
</dbReference>
<dbReference type="Gene3D" id="2.60.40.2610">
    <property type="entry name" value="Outer membrane usher protein FimD, plug domain"/>
    <property type="match status" value="1"/>
</dbReference>
<dbReference type="Pfam" id="PF00577">
    <property type="entry name" value="Usher"/>
    <property type="match status" value="1"/>
</dbReference>
<organism evidence="2 3">
    <name type="scientific">Serratia fonticola</name>
    <dbReference type="NCBI Taxonomy" id="47917"/>
    <lineage>
        <taxon>Bacteria</taxon>
        <taxon>Pseudomonadati</taxon>
        <taxon>Pseudomonadota</taxon>
        <taxon>Gammaproteobacteria</taxon>
        <taxon>Enterobacterales</taxon>
        <taxon>Yersiniaceae</taxon>
        <taxon>Serratia</taxon>
    </lineage>
</organism>
<proteinExistence type="predicted"/>
<sequence>MSTPFGALAADVTHSIASDLAVTAGKNTRLTGQSYRLGYSKLVESTQTNFTLAAYRFSSDGYMSLADYSQSTEANADNFHAYRQRSRLQTNISQTLGEGIGSIYLNGSIQNYWHAKKSNDMSYQAGYSNAFRWGSLNVTVSRTYTQYGENDTQYRAGVSIPLGNTSHSPFLTSSMTHSQSDGWATQAGLSGIAGKQNQLSYSAYGTRSQMRGDSFTDTGGNLQYRASNAGFTGNVSKGKQYRQFGLGVTGSMVAHPGGINFSQEQGETKAIIKAQGAMGANLLNSNGAKVGSNGYAVVSGLTPYRENTLSLDPKGLTDDIELSVTEQSTAPGYGAIVMLDYPTVSGQPVLLKLIDDEGKNLPIGAEVMNLSDENLTFVGQGSRVFLRVQDTQGQIKVWWGKSADHQCIADYTLPKSVSSKKASFLHASAICHRIHSKG</sequence>
<dbReference type="InterPro" id="IPR025949">
    <property type="entry name" value="PapC-like_C"/>
</dbReference>
<dbReference type="InterPro" id="IPR043142">
    <property type="entry name" value="PapC-like_C_sf"/>
</dbReference>
<dbReference type="EMBL" id="LR134492">
    <property type="protein sequence ID" value="VEI76986.1"/>
    <property type="molecule type" value="Genomic_DNA"/>
</dbReference>
<protein>
    <submittedName>
        <fullName evidence="2">Heat shock protein E</fullName>
    </submittedName>
</protein>
<dbReference type="PANTHER" id="PTHR30451:SF20">
    <property type="entry name" value="FIMBRIAE USHER"/>
    <property type="match status" value="1"/>
</dbReference>
<evidence type="ECO:0000313" key="3">
    <source>
        <dbReference type="Proteomes" id="UP000270487"/>
    </source>
</evidence>
<dbReference type="PANTHER" id="PTHR30451">
    <property type="entry name" value="OUTER MEMBRANE USHER PROTEIN"/>
    <property type="match status" value="1"/>
</dbReference>
<evidence type="ECO:0000313" key="2">
    <source>
        <dbReference type="EMBL" id="VEI76986.1"/>
    </source>
</evidence>
<dbReference type="Pfam" id="PF13953">
    <property type="entry name" value="PapC_C"/>
    <property type="match status" value="1"/>
</dbReference>
<reference evidence="2 3" key="1">
    <citation type="submission" date="2018-12" db="EMBL/GenBank/DDBJ databases">
        <authorList>
            <consortium name="Pathogen Informatics"/>
        </authorList>
    </citation>
    <scope>NUCLEOTIDE SEQUENCE [LARGE SCALE GENOMIC DNA]</scope>
    <source>
        <strain evidence="2 3">NCTC13193</strain>
    </source>
</reference>